<protein>
    <submittedName>
        <fullName evidence="2">Uncharacterized protein</fullName>
    </submittedName>
</protein>
<comment type="caution">
    <text evidence="2">The sequence shown here is derived from an EMBL/GenBank/DDBJ whole genome shotgun (WGS) entry which is preliminary data.</text>
</comment>
<feature type="non-terminal residue" evidence="2">
    <location>
        <position position="81"/>
    </location>
</feature>
<name>A0ABN9FJX6_9NEOB</name>
<sequence length="81" mass="8774">MAVHSTAMQSSVLTVKHTQPHSYKQHTVSPLIAPHDNPFMPSAISTVSVLFISIDHCISVTVDVSDTKSVPPQCQNARHSP</sequence>
<evidence type="ECO:0000256" key="1">
    <source>
        <dbReference type="SAM" id="MobiDB-lite"/>
    </source>
</evidence>
<feature type="region of interest" description="Disordered" evidence="1">
    <location>
        <begin position="1"/>
        <end position="21"/>
    </location>
</feature>
<accession>A0ABN9FJX6</accession>
<organism evidence="2 3">
    <name type="scientific">Staurois parvus</name>
    <dbReference type="NCBI Taxonomy" id="386267"/>
    <lineage>
        <taxon>Eukaryota</taxon>
        <taxon>Metazoa</taxon>
        <taxon>Chordata</taxon>
        <taxon>Craniata</taxon>
        <taxon>Vertebrata</taxon>
        <taxon>Euteleostomi</taxon>
        <taxon>Amphibia</taxon>
        <taxon>Batrachia</taxon>
        <taxon>Anura</taxon>
        <taxon>Neobatrachia</taxon>
        <taxon>Ranoidea</taxon>
        <taxon>Ranidae</taxon>
        <taxon>Staurois</taxon>
    </lineage>
</organism>
<evidence type="ECO:0000313" key="3">
    <source>
        <dbReference type="Proteomes" id="UP001162483"/>
    </source>
</evidence>
<evidence type="ECO:0000313" key="2">
    <source>
        <dbReference type="EMBL" id="CAI9596385.1"/>
    </source>
</evidence>
<reference evidence="2" key="1">
    <citation type="submission" date="2023-05" db="EMBL/GenBank/DDBJ databases">
        <authorList>
            <person name="Stuckert A."/>
        </authorList>
    </citation>
    <scope>NUCLEOTIDE SEQUENCE</scope>
</reference>
<proteinExistence type="predicted"/>
<keyword evidence="3" id="KW-1185">Reference proteome</keyword>
<gene>
    <name evidence="2" type="ORF">SPARVUS_LOCUS12064306</name>
</gene>
<dbReference type="EMBL" id="CATNWA010016916">
    <property type="protein sequence ID" value="CAI9596385.1"/>
    <property type="molecule type" value="Genomic_DNA"/>
</dbReference>
<dbReference type="Proteomes" id="UP001162483">
    <property type="component" value="Unassembled WGS sequence"/>
</dbReference>